<feature type="region of interest" description="Disordered" evidence="1">
    <location>
        <begin position="298"/>
        <end position="338"/>
    </location>
</feature>
<feature type="domain" description="ATP-dependent helicase C-terminal" evidence="2">
    <location>
        <begin position="1"/>
        <end position="121"/>
    </location>
</feature>
<evidence type="ECO:0000256" key="1">
    <source>
        <dbReference type="SAM" id="MobiDB-lite"/>
    </source>
</evidence>
<dbReference type="GO" id="GO:0003676">
    <property type="term" value="F:nucleic acid binding"/>
    <property type="evidence" value="ECO:0007669"/>
    <property type="project" value="InterPro"/>
</dbReference>
<dbReference type="Pfam" id="PF13307">
    <property type="entry name" value="Helicase_C_2"/>
    <property type="match status" value="1"/>
</dbReference>
<dbReference type="GO" id="GO:0003678">
    <property type="term" value="F:DNA helicase activity"/>
    <property type="evidence" value="ECO:0007669"/>
    <property type="project" value="TreeGrafter"/>
</dbReference>
<reference evidence="3 4" key="2">
    <citation type="submission" date="2018-11" db="EMBL/GenBank/DDBJ databases">
        <authorList>
            <consortium name="Pathogen Informatics"/>
        </authorList>
    </citation>
    <scope>NUCLEOTIDE SEQUENCE [LARGE SCALE GENOMIC DNA]</scope>
</reference>
<evidence type="ECO:0000259" key="2">
    <source>
        <dbReference type="SMART" id="SM00491"/>
    </source>
</evidence>
<dbReference type="GO" id="GO:0005524">
    <property type="term" value="F:ATP binding"/>
    <property type="evidence" value="ECO:0007669"/>
    <property type="project" value="InterPro"/>
</dbReference>
<dbReference type="InterPro" id="IPR027417">
    <property type="entry name" value="P-loop_NTPase"/>
</dbReference>
<dbReference type="PANTHER" id="PTHR11472">
    <property type="entry name" value="DNA REPAIR DEAD HELICASE RAD3/XP-D SUBFAMILY MEMBER"/>
    <property type="match status" value="1"/>
</dbReference>
<keyword evidence="4" id="KW-1185">Reference proteome</keyword>
<dbReference type="GO" id="GO:1904430">
    <property type="term" value="P:negative regulation of t-circle formation"/>
    <property type="evidence" value="ECO:0007669"/>
    <property type="project" value="TreeGrafter"/>
</dbReference>
<dbReference type="EMBL" id="UYRR01033672">
    <property type="protein sequence ID" value="VDK59317.1"/>
    <property type="molecule type" value="Genomic_DNA"/>
</dbReference>
<dbReference type="Gene3D" id="3.40.50.300">
    <property type="entry name" value="P-loop containing nucleotide triphosphate hydrolases"/>
    <property type="match status" value="1"/>
</dbReference>
<dbReference type="GO" id="GO:0016818">
    <property type="term" value="F:hydrolase activity, acting on acid anhydrides, in phosphorus-containing anhydrides"/>
    <property type="evidence" value="ECO:0007669"/>
    <property type="project" value="InterPro"/>
</dbReference>
<dbReference type="WBParaSite" id="ASIM_0001763201-mRNA-1">
    <property type="protein sequence ID" value="ASIM_0001763201-mRNA-1"/>
    <property type="gene ID" value="ASIM_0001763201"/>
</dbReference>
<dbReference type="AlphaFoldDB" id="A0A0M3K9I8"/>
<dbReference type="GO" id="GO:0010569">
    <property type="term" value="P:regulation of double-strand break repair via homologous recombination"/>
    <property type="evidence" value="ECO:0007669"/>
    <property type="project" value="TreeGrafter"/>
</dbReference>
<dbReference type="GO" id="GO:0005634">
    <property type="term" value="C:nucleus"/>
    <property type="evidence" value="ECO:0007669"/>
    <property type="project" value="TreeGrafter"/>
</dbReference>
<feature type="compositionally biased region" description="Low complexity" evidence="1">
    <location>
        <begin position="322"/>
        <end position="335"/>
    </location>
</feature>
<organism evidence="5">
    <name type="scientific">Anisakis simplex</name>
    <name type="common">Herring worm</name>
    <dbReference type="NCBI Taxonomy" id="6269"/>
    <lineage>
        <taxon>Eukaryota</taxon>
        <taxon>Metazoa</taxon>
        <taxon>Ecdysozoa</taxon>
        <taxon>Nematoda</taxon>
        <taxon>Chromadorea</taxon>
        <taxon>Rhabditida</taxon>
        <taxon>Spirurina</taxon>
        <taxon>Ascaridomorpha</taxon>
        <taxon>Ascaridoidea</taxon>
        <taxon>Anisakidae</taxon>
        <taxon>Anisakis</taxon>
        <taxon>Anisakis simplex complex</taxon>
    </lineage>
</organism>
<dbReference type="PANTHER" id="PTHR11472:SF34">
    <property type="entry name" value="REGULATOR OF TELOMERE ELONGATION HELICASE 1"/>
    <property type="match status" value="1"/>
</dbReference>
<dbReference type="SMART" id="SM00491">
    <property type="entry name" value="HELICc2"/>
    <property type="match status" value="1"/>
</dbReference>
<gene>
    <name evidence="3" type="ORF">ASIM_LOCUS17036</name>
</gene>
<evidence type="ECO:0000313" key="4">
    <source>
        <dbReference type="Proteomes" id="UP000267096"/>
    </source>
</evidence>
<dbReference type="OrthoDB" id="19182at2759"/>
<dbReference type="Proteomes" id="UP000267096">
    <property type="component" value="Unassembled WGS sequence"/>
</dbReference>
<evidence type="ECO:0000313" key="5">
    <source>
        <dbReference type="WBParaSite" id="ASIM_0001763201-mRNA-1"/>
    </source>
</evidence>
<dbReference type="GO" id="GO:0045910">
    <property type="term" value="P:negative regulation of DNA recombination"/>
    <property type="evidence" value="ECO:0007669"/>
    <property type="project" value="TreeGrafter"/>
</dbReference>
<accession>A0A0M3K9I8</accession>
<protein>
    <submittedName>
        <fullName evidence="5">Regulator of telomere elongation helicase 1 homolog (inferred by orthology to a C. elegans protein)</fullName>
    </submittedName>
</protein>
<dbReference type="InterPro" id="IPR006555">
    <property type="entry name" value="ATP-dep_Helicase_C"/>
</dbReference>
<dbReference type="InterPro" id="IPR045028">
    <property type="entry name" value="DinG/Rad3-like"/>
</dbReference>
<dbReference type="GO" id="GO:0090657">
    <property type="term" value="P:telomeric loop disassembly"/>
    <property type="evidence" value="ECO:0007669"/>
    <property type="project" value="TreeGrafter"/>
</dbReference>
<dbReference type="GO" id="GO:0070182">
    <property type="term" value="F:DNA polymerase binding"/>
    <property type="evidence" value="ECO:0007669"/>
    <property type="project" value="TreeGrafter"/>
</dbReference>
<sequence length="397" mass="44135">MSKKLFEESKLKEGTNEAIRQYKLHVAQSNGAALLAVCRGKISEGLDLSDSESRAVVMIGLPFAPTRDPRIKLKKEFKAAISSNNWSVMDAMRAVNQAVGRVLRHKDDFGVVALIDKRQSRLAVPSTYEIAYETTLIVNKLLTFGEYEKECPTWMRSSFENYKTFADFEVKCKKFFADHGYRNSQKEMLKESAHGMVNIRKRKVDECNSNTNSKTIKKDSSVAGIYASYYRSYNQPPPQQPVTETPTQKSTSILDNIVEKDEWQRNAVIEPSRTSASSTALSSAHSIASYTFQQVPSGTSRKTVKLKPNSSRPPKNVVAEASTSGQSSKSSHGVSIPPQYQHTPAAKIAILLSGIPNESVRLKAVVDIKVYFKKNDAKVFISQLSSTLCEYPDLLSG</sequence>
<proteinExistence type="predicted"/>
<name>A0A0M3K9I8_ANISI</name>
<evidence type="ECO:0000313" key="3">
    <source>
        <dbReference type="EMBL" id="VDK59317.1"/>
    </source>
</evidence>
<reference evidence="5" key="1">
    <citation type="submission" date="2017-02" db="UniProtKB">
        <authorList>
            <consortium name="WormBaseParasite"/>
        </authorList>
    </citation>
    <scope>IDENTIFICATION</scope>
</reference>